<feature type="transmembrane region" description="Helical" evidence="7">
    <location>
        <begin position="251"/>
        <end position="270"/>
    </location>
</feature>
<sequence length="411" mass="45434">MADEKTYDLNEYNGGSLIATCISLLVTSWIAVGLRSYTRVVLMKSYQADDWLMLVAQLIFTVTCAFTLEGVRRGLGRHNAAVPDADDRVAALMWQALTIAIYIVDMMFVKLSIGVFLLRLATQKVYIWIIRVALVIVTLWSIGIFIWNLFQCTPVEKQWDFRITTGHCAGPNEIIAAAYALSVMTVLSDWFFALIPIPMLWGVKMTKQAKATVIVILGLGVFASIATLIRLKFLSGLELSDDLMFSVTDATIWSIVEPGVAIIASSLATIRPLLRSLKIRGFQSTDKTPSNGISGASRYANGSRNVQGSMPGYGPNDVSLHSVAQKNEGRPKHIGITIDEYHSQMHEQAHAQNTGSAPSDTKSEVFVIEGSKNSPTWSTQDLRPQNRSMDELPDLESHGREYQSRKGWGVQ</sequence>
<dbReference type="EMBL" id="LSBJ02000006">
    <property type="protein sequence ID" value="OAQ63427.1"/>
    <property type="molecule type" value="Genomic_DNA"/>
</dbReference>
<feature type="transmembrane region" description="Helical" evidence="7">
    <location>
        <begin position="174"/>
        <end position="201"/>
    </location>
</feature>
<gene>
    <name evidence="9" type="ORF">VFPPC_09875</name>
</gene>
<dbReference type="RefSeq" id="XP_018141007.1">
    <property type="nucleotide sequence ID" value="XM_018288341.1"/>
</dbReference>
<dbReference type="KEGG" id="pchm:VFPPC_09875"/>
<dbReference type="InterPro" id="IPR049326">
    <property type="entry name" value="Rhodopsin_dom_fungi"/>
</dbReference>
<feature type="transmembrane region" description="Helical" evidence="7">
    <location>
        <begin position="91"/>
        <end position="118"/>
    </location>
</feature>
<evidence type="ECO:0000259" key="8">
    <source>
        <dbReference type="Pfam" id="PF20684"/>
    </source>
</evidence>
<dbReference type="AlphaFoldDB" id="A0A179FDH8"/>
<evidence type="ECO:0000256" key="5">
    <source>
        <dbReference type="ARBA" id="ARBA00038359"/>
    </source>
</evidence>
<feature type="compositionally biased region" description="Polar residues" evidence="6">
    <location>
        <begin position="371"/>
        <end position="387"/>
    </location>
</feature>
<feature type="region of interest" description="Disordered" evidence="6">
    <location>
        <begin position="369"/>
        <end position="411"/>
    </location>
</feature>
<dbReference type="Proteomes" id="UP000078397">
    <property type="component" value="Unassembled WGS sequence"/>
</dbReference>
<protein>
    <recommendedName>
        <fullName evidence="8">Rhodopsin domain-containing protein</fullName>
    </recommendedName>
</protein>
<keyword evidence="2 7" id="KW-0812">Transmembrane</keyword>
<feature type="transmembrane region" description="Helical" evidence="7">
    <location>
        <begin position="51"/>
        <end position="71"/>
    </location>
</feature>
<feature type="region of interest" description="Disordered" evidence="6">
    <location>
        <begin position="287"/>
        <end position="317"/>
    </location>
</feature>
<dbReference type="GO" id="GO:0016020">
    <property type="term" value="C:membrane"/>
    <property type="evidence" value="ECO:0007669"/>
    <property type="project" value="UniProtKB-SubCell"/>
</dbReference>
<keyword evidence="3 7" id="KW-1133">Transmembrane helix</keyword>
<comment type="subcellular location">
    <subcellularLocation>
        <location evidence="1">Membrane</location>
        <topology evidence="1">Multi-pass membrane protein</topology>
    </subcellularLocation>
</comment>
<dbReference type="STRING" id="1380566.A0A179FDH8"/>
<dbReference type="PANTHER" id="PTHR33048">
    <property type="entry name" value="PTH11-LIKE INTEGRAL MEMBRANE PROTEIN (AFU_ORTHOLOGUE AFUA_5G11245)"/>
    <property type="match status" value="1"/>
</dbReference>
<organism evidence="9 10">
    <name type="scientific">Pochonia chlamydosporia 170</name>
    <dbReference type="NCBI Taxonomy" id="1380566"/>
    <lineage>
        <taxon>Eukaryota</taxon>
        <taxon>Fungi</taxon>
        <taxon>Dikarya</taxon>
        <taxon>Ascomycota</taxon>
        <taxon>Pezizomycotina</taxon>
        <taxon>Sordariomycetes</taxon>
        <taxon>Hypocreomycetidae</taxon>
        <taxon>Hypocreales</taxon>
        <taxon>Clavicipitaceae</taxon>
        <taxon>Pochonia</taxon>
    </lineage>
</organism>
<dbReference type="OrthoDB" id="4682787at2759"/>
<keyword evidence="4 7" id="KW-0472">Membrane</keyword>
<evidence type="ECO:0000256" key="3">
    <source>
        <dbReference type="ARBA" id="ARBA00022989"/>
    </source>
</evidence>
<reference evidence="9 10" key="1">
    <citation type="journal article" date="2016" name="PLoS Pathog.">
        <title>Biosynthesis of antibiotic leucinostatins in bio-control fungus Purpureocillium lilacinum and their inhibition on phytophthora revealed by genome mining.</title>
        <authorList>
            <person name="Wang G."/>
            <person name="Liu Z."/>
            <person name="Lin R."/>
            <person name="Li E."/>
            <person name="Mao Z."/>
            <person name="Ling J."/>
            <person name="Yang Y."/>
            <person name="Yin W.B."/>
            <person name="Xie B."/>
        </authorList>
    </citation>
    <scope>NUCLEOTIDE SEQUENCE [LARGE SCALE GENOMIC DNA]</scope>
    <source>
        <strain evidence="9">170</strain>
    </source>
</reference>
<accession>A0A179FDH8</accession>
<feature type="transmembrane region" description="Helical" evidence="7">
    <location>
        <begin position="125"/>
        <end position="150"/>
    </location>
</feature>
<evidence type="ECO:0000256" key="4">
    <source>
        <dbReference type="ARBA" id="ARBA00023136"/>
    </source>
</evidence>
<evidence type="ECO:0000313" key="10">
    <source>
        <dbReference type="Proteomes" id="UP000078397"/>
    </source>
</evidence>
<dbReference type="PANTHER" id="PTHR33048:SF96">
    <property type="entry name" value="INTEGRAL MEMBRANE PROTEIN"/>
    <property type="match status" value="1"/>
</dbReference>
<dbReference type="GeneID" id="28852335"/>
<feature type="compositionally biased region" description="Basic and acidic residues" evidence="6">
    <location>
        <begin position="395"/>
        <end position="404"/>
    </location>
</feature>
<feature type="transmembrane region" description="Helical" evidence="7">
    <location>
        <begin position="213"/>
        <end position="231"/>
    </location>
</feature>
<evidence type="ECO:0000313" key="9">
    <source>
        <dbReference type="EMBL" id="OAQ63427.1"/>
    </source>
</evidence>
<comment type="similarity">
    <text evidence="5">Belongs to the SAT4 family.</text>
</comment>
<evidence type="ECO:0000256" key="2">
    <source>
        <dbReference type="ARBA" id="ARBA00022692"/>
    </source>
</evidence>
<proteinExistence type="inferred from homology"/>
<name>A0A179FDH8_METCM</name>
<feature type="transmembrane region" description="Helical" evidence="7">
    <location>
        <begin position="12"/>
        <end position="31"/>
    </location>
</feature>
<evidence type="ECO:0000256" key="6">
    <source>
        <dbReference type="SAM" id="MobiDB-lite"/>
    </source>
</evidence>
<keyword evidence="10" id="KW-1185">Reference proteome</keyword>
<dbReference type="InterPro" id="IPR052337">
    <property type="entry name" value="SAT4-like"/>
</dbReference>
<evidence type="ECO:0000256" key="7">
    <source>
        <dbReference type="SAM" id="Phobius"/>
    </source>
</evidence>
<comment type="caution">
    <text evidence="9">The sequence shown here is derived from an EMBL/GenBank/DDBJ whole genome shotgun (WGS) entry which is preliminary data.</text>
</comment>
<feature type="domain" description="Rhodopsin" evidence="8">
    <location>
        <begin position="34"/>
        <end position="275"/>
    </location>
</feature>
<feature type="compositionally biased region" description="Polar residues" evidence="6">
    <location>
        <begin position="287"/>
        <end position="308"/>
    </location>
</feature>
<dbReference type="Pfam" id="PF20684">
    <property type="entry name" value="Fung_rhodopsin"/>
    <property type="match status" value="1"/>
</dbReference>
<evidence type="ECO:0000256" key="1">
    <source>
        <dbReference type="ARBA" id="ARBA00004141"/>
    </source>
</evidence>